<name>A0AAN9K6X3_CLITE</name>
<comment type="caution">
    <text evidence="1">The sequence shown here is derived from an EMBL/GenBank/DDBJ whole genome shotgun (WGS) entry which is preliminary data.</text>
</comment>
<dbReference type="EMBL" id="JAYKXN010000002">
    <property type="protein sequence ID" value="KAK7310329.1"/>
    <property type="molecule type" value="Genomic_DNA"/>
</dbReference>
<organism evidence="1 2">
    <name type="scientific">Clitoria ternatea</name>
    <name type="common">Butterfly pea</name>
    <dbReference type="NCBI Taxonomy" id="43366"/>
    <lineage>
        <taxon>Eukaryota</taxon>
        <taxon>Viridiplantae</taxon>
        <taxon>Streptophyta</taxon>
        <taxon>Embryophyta</taxon>
        <taxon>Tracheophyta</taxon>
        <taxon>Spermatophyta</taxon>
        <taxon>Magnoliopsida</taxon>
        <taxon>eudicotyledons</taxon>
        <taxon>Gunneridae</taxon>
        <taxon>Pentapetalae</taxon>
        <taxon>rosids</taxon>
        <taxon>fabids</taxon>
        <taxon>Fabales</taxon>
        <taxon>Fabaceae</taxon>
        <taxon>Papilionoideae</taxon>
        <taxon>50 kb inversion clade</taxon>
        <taxon>NPAAA clade</taxon>
        <taxon>indigoferoid/millettioid clade</taxon>
        <taxon>Phaseoleae</taxon>
        <taxon>Clitoria</taxon>
    </lineage>
</organism>
<keyword evidence="2" id="KW-1185">Reference proteome</keyword>
<dbReference type="Proteomes" id="UP001359559">
    <property type="component" value="Unassembled WGS sequence"/>
</dbReference>
<dbReference type="AlphaFoldDB" id="A0AAN9K6X3"/>
<protein>
    <submittedName>
        <fullName evidence="1">Uncharacterized protein</fullName>
    </submittedName>
</protein>
<gene>
    <name evidence="1" type="ORF">RJT34_07778</name>
</gene>
<sequence length="130" mass="14504">MVLGSGFKVISKEINSLKNRDDRVRIKLGSLLEKFLKRRNESSETDRVTIRYPEVAECFGGLGTSTILAYAVGCMEVRVSWRQDWSGKGTTLESPLSLHVGRVSVVELLESVRQLLIPLSCAEYNDGSVR</sequence>
<reference evidence="1 2" key="1">
    <citation type="submission" date="2024-01" db="EMBL/GenBank/DDBJ databases">
        <title>The genomes of 5 underutilized Papilionoideae crops provide insights into root nodulation and disease resistance.</title>
        <authorList>
            <person name="Yuan L."/>
        </authorList>
    </citation>
    <scope>NUCLEOTIDE SEQUENCE [LARGE SCALE GENOMIC DNA]</scope>
    <source>
        <strain evidence="1">LY-2023</strain>
        <tissue evidence="1">Leaf</tissue>
    </source>
</reference>
<accession>A0AAN9K6X3</accession>
<evidence type="ECO:0000313" key="2">
    <source>
        <dbReference type="Proteomes" id="UP001359559"/>
    </source>
</evidence>
<evidence type="ECO:0000313" key="1">
    <source>
        <dbReference type="EMBL" id="KAK7310329.1"/>
    </source>
</evidence>
<proteinExistence type="predicted"/>